<dbReference type="Gene3D" id="2.20.110.10">
    <property type="entry name" value="Histone H3 K4-specific methyltransferase SET7/9 N-terminal domain"/>
    <property type="match status" value="2"/>
</dbReference>
<evidence type="ECO:0000256" key="5">
    <source>
        <dbReference type="ARBA" id="ARBA00045851"/>
    </source>
</evidence>
<dbReference type="PANTHER" id="PTHR46511:SF1">
    <property type="entry name" value="MORN REPEAT-CONTAINING PROTEIN 3"/>
    <property type="match status" value="1"/>
</dbReference>
<dbReference type="Proteomes" id="UP000748531">
    <property type="component" value="Unassembled WGS sequence"/>
</dbReference>
<dbReference type="EMBL" id="LUCH01004672">
    <property type="protein sequence ID" value="KAF5398756.1"/>
    <property type="molecule type" value="Genomic_DNA"/>
</dbReference>
<name>A0A8J4SV32_9TREM</name>
<dbReference type="SMART" id="SM00698">
    <property type="entry name" value="MORN"/>
    <property type="match status" value="6"/>
</dbReference>
<dbReference type="AlphaFoldDB" id="A0A8J4SV32"/>
<evidence type="ECO:0000256" key="4">
    <source>
        <dbReference type="ARBA" id="ARBA00039854"/>
    </source>
</evidence>
<keyword evidence="3" id="KW-0968">Cytoplasmic vesicle</keyword>
<dbReference type="PANTHER" id="PTHR46511">
    <property type="entry name" value="MORN REPEAT-CONTAINING PROTEIN 3"/>
    <property type="match status" value="1"/>
</dbReference>
<dbReference type="GO" id="GO:0001669">
    <property type="term" value="C:acrosomal vesicle"/>
    <property type="evidence" value="ECO:0007669"/>
    <property type="project" value="UniProtKB-SubCell"/>
</dbReference>
<comment type="function">
    <text evidence="5">Assembles a suppression complex (suppresome) by tethering SIRT1 and MDM2 to regulate composite modifications of p53/TP53. Confers both deacetylation-mediated functional inactivation, by SIRT1, and ubiquitination-dependent degradation, by MDM2, of p53/TP53, promoting a proliferative and cell survival behaviors. May play a role in the regulation of spermatogenesis.</text>
</comment>
<dbReference type="SUPFAM" id="SSF82185">
    <property type="entry name" value="Histone H3 K4-specific methyltransferase SET7/9 N-terminal domain"/>
    <property type="match status" value="1"/>
</dbReference>
<keyword evidence="7" id="KW-1185">Reference proteome</keyword>
<organism evidence="6 7">
    <name type="scientific">Paragonimus heterotremus</name>
    <dbReference type="NCBI Taxonomy" id="100268"/>
    <lineage>
        <taxon>Eukaryota</taxon>
        <taxon>Metazoa</taxon>
        <taxon>Spiralia</taxon>
        <taxon>Lophotrochozoa</taxon>
        <taxon>Platyhelminthes</taxon>
        <taxon>Trematoda</taxon>
        <taxon>Digenea</taxon>
        <taxon>Plagiorchiida</taxon>
        <taxon>Troglotremata</taxon>
        <taxon>Troglotrematidae</taxon>
        <taxon>Paragonimus</taxon>
    </lineage>
</organism>
<dbReference type="InterPro" id="IPR052472">
    <property type="entry name" value="MORN3"/>
</dbReference>
<evidence type="ECO:0000256" key="1">
    <source>
        <dbReference type="ARBA" id="ARBA00004218"/>
    </source>
</evidence>
<keyword evidence="2" id="KW-0677">Repeat</keyword>
<evidence type="ECO:0000256" key="3">
    <source>
        <dbReference type="ARBA" id="ARBA00023329"/>
    </source>
</evidence>
<proteinExistence type="predicted"/>
<evidence type="ECO:0000313" key="6">
    <source>
        <dbReference type="EMBL" id="KAF5398756.1"/>
    </source>
</evidence>
<dbReference type="Pfam" id="PF02493">
    <property type="entry name" value="MORN"/>
    <property type="match status" value="6"/>
</dbReference>
<sequence length="248" mass="28739">MPLSTLKKNSKWEISDAKANKQGFRNTIYQVNGDEYRGEWKDNKRHGKLKIGQLVIHAGRGTYKWKKTGVLYEGDWENGVRSGSGVLSVLSSSGRQVKVYSGQWKHDKRQGFGQNWYSESEIYEGEWCSDKRWGWGRMFYADGSIYEGQWENDRRNGDGMLRLPNENRFEGQWVNDKKNGRGKYFFLGTGQLMEGIWVNDIPKCCQMVDLGRELAPEPTQFEIPEIKLEDPNGVLRETQEQLTELLPK</sequence>
<comment type="subcellular location">
    <subcellularLocation>
        <location evidence="1">Cytoplasmic vesicle</location>
        <location evidence="1">Secretory vesicle</location>
        <location evidence="1">Acrosome</location>
    </subcellularLocation>
</comment>
<dbReference type="InterPro" id="IPR003409">
    <property type="entry name" value="MORN"/>
</dbReference>
<comment type="caution">
    <text evidence="6">The sequence shown here is derived from an EMBL/GenBank/DDBJ whole genome shotgun (WGS) entry which is preliminary data.</text>
</comment>
<accession>A0A8J4SV32</accession>
<protein>
    <recommendedName>
        <fullName evidence="4">MORN repeat-containing protein 3</fullName>
    </recommendedName>
</protein>
<gene>
    <name evidence="6" type="ORF">PHET_07317</name>
</gene>
<evidence type="ECO:0000256" key="2">
    <source>
        <dbReference type="ARBA" id="ARBA00022737"/>
    </source>
</evidence>
<dbReference type="OrthoDB" id="270720at2759"/>
<evidence type="ECO:0000313" key="7">
    <source>
        <dbReference type="Proteomes" id="UP000748531"/>
    </source>
</evidence>
<reference evidence="6" key="1">
    <citation type="submission" date="2019-05" db="EMBL/GenBank/DDBJ databases">
        <title>Annotation for the trematode Paragonimus heterotremus.</title>
        <authorList>
            <person name="Choi Y.-J."/>
        </authorList>
    </citation>
    <scope>NUCLEOTIDE SEQUENCE</scope>
    <source>
        <strain evidence="6">LC</strain>
    </source>
</reference>